<feature type="domain" description="RNA polymerase sigma-70 region 2" evidence="7">
    <location>
        <begin position="112"/>
        <end position="179"/>
    </location>
</feature>
<dbReference type="InterPro" id="IPR013249">
    <property type="entry name" value="RNA_pol_sigma70_r4_t2"/>
</dbReference>
<dbReference type="InterPro" id="IPR014284">
    <property type="entry name" value="RNA_pol_sigma-70_dom"/>
</dbReference>
<evidence type="ECO:0000313" key="9">
    <source>
        <dbReference type="EMBL" id="MFC5861292.1"/>
    </source>
</evidence>
<dbReference type="NCBIfam" id="TIGR02937">
    <property type="entry name" value="sigma70-ECF"/>
    <property type="match status" value="1"/>
</dbReference>
<dbReference type="EMBL" id="JBHSPH010000001">
    <property type="protein sequence ID" value="MFC5861292.1"/>
    <property type="molecule type" value="Genomic_DNA"/>
</dbReference>
<dbReference type="PANTHER" id="PTHR43133:SF8">
    <property type="entry name" value="RNA POLYMERASE SIGMA FACTOR HI_1459-RELATED"/>
    <property type="match status" value="1"/>
</dbReference>
<evidence type="ECO:0000256" key="4">
    <source>
        <dbReference type="ARBA" id="ARBA00023125"/>
    </source>
</evidence>
<proteinExistence type="inferred from homology"/>
<dbReference type="SUPFAM" id="SSF88659">
    <property type="entry name" value="Sigma3 and sigma4 domains of RNA polymerase sigma factors"/>
    <property type="match status" value="1"/>
</dbReference>
<dbReference type="SUPFAM" id="SSF88946">
    <property type="entry name" value="Sigma2 domain of RNA polymerase sigma factors"/>
    <property type="match status" value="1"/>
</dbReference>
<evidence type="ECO:0000256" key="1">
    <source>
        <dbReference type="ARBA" id="ARBA00010641"/>
    </source>
</evidence>
<evidence type="ECO:0000256" key="5">
    <source>
        <dbReference type="ARBA" id="ARBA00023163"/>
    </source>
</evidence>
<keyword evidence="3" id="KW-0731">Sigma factor</keyword>
<comment type="caution">
    <text evidence="9">The sequence shown here is derived from an EMBL/GenBank/DDBJ whole genome shotgun (WGS) entry which is preliminary data.</text>
</comment>
<sequence>MSWFQTGCAIPQRDAASGSHRPAAIHREIGERAKSGTPWRSDAGPVGPTKGPIGPTNPAHRQSSGSAAGASPQIHGAREIRQGMEAQGKVEPDWSDVVRRCLSGESPAWSELVRAHHRKVYSLCYRFTGSGTDAEDLTQDVFVKIYANLSSFDMARGSLQVWITTMTRNLLVDHFRRTKNLRATDSLDEGWDETGELRPIDRLESHGPTQHDMAAKRELAKMVQQALAQVSPELREAVILRDLQDMDYKEIAQVLNIPEGTVKSRISRGRAELARLLERNKKEVM</sequence>
<organism evidence="9 10">
    <name type="scientific">Acidicapsa dinghuensis</name>
    <dbReference type="NCBI Taxonomy" id="2218256"/>
    <lineage>
        <taxon>Bacteria</taxon>
        <taxon>Pseudomonadati</taxon>
        <taxon>Acidobacteriota</taxon>
        <taxon>Terriglobia</taxon>
        <taxon>Terriglobales</taxon>
        <taxon>Acidobacteriaceae</taxon>
        <taxon>Acidicapsa</taxon>
    </lineage>
</organism>
<evidence type="ECO:0000256" key="2">
    <source>
        <dbReference type="ARBA" id="ARBA00023015"/>
    </source>
</evidence>
<dbReference type="InterPro" id="IPR007627">
    <property type="entry name" value="RNA_pol_sigma70_r2"/>
</dbReference>
<dbReference type="CDD" id="cd06171">
    <property type="entry name" value="Sigma70_r4"/>
    <property type="match status" value="1"/>
</dbReference>
<dbReference type="Pfam" id="PF08281">
    <property type="entry name" value="Sigma70_r4_2"/>
    <property type="match status" value="1"/>
</dbReference>
<keyword evidence="4" id="KW-0238">DNA-binding</keyword>
<evidence type="ECO:0000256" key="3">
    <source>
        <dbReference type="ARBA" id="ARBA00023082"/>
    </source>
</evidence>
<keyword evidence="2" id="KW-0805">Transcription regulation</keyword>
<keyword evidence="5" id="KW-0804">Transcription</keyword>
<dbReference type="InterPro" id="IPR039425">
    <property type="entry name" value="RNA_pol_sigma-70-like"/>
</dbReference>
<dbReference type="InterPro" id="IPR013325">
    <property type="entry name" value="RNA_pol_sigma_r2"/>
</dbReference>
<keyword evidence="10" id="KW-1185">Reference proteome</keyword>
<feature type="compositionally biased region" description="Basic and acidic residues" evidence="6">
    <location>
        <begin position="25"/>
        <end position="34"/>
    </location>
</feature>
<dbReference type="Pfam" id="PF04542">
    <property type="entry name" value="Sigma70_r2"/>
    <property type="match status" value="1"/>
</dbReference>
<feature type="domain" description="RNA polymerase sigma factor 70 region 4 type 2" evidence="8">
    <location>
        <begin position="222"/>
        <end position="273"/>
    </location>
</feature>
<dbReference type="RefSeq" id="WP_263334000.1">
    <property type="nucleotide sequence ID" value="NZ_JAGSYH010000002.1"/>
</dbReference>
<dbReference type="PANTHER" id="PTHR43133">
    <property type="entry name" value="RNA POLYMERASE ECF-TYPE SIGMA FACTO"/>
    <property type="match status" value="1"/>
</dbReference>
<evidence type="ECO:0000259" key="8">
    <source>
        <dbReference type="Pfam" id="PF08281"/>
    </source>
</evidence>
<dbReference type="Proteomes" id="UP001596091">
    <property type="component" value="Unassembled WGS sequence"/>
</dbReference>
<dbReference type="InterPro" id="IPR013324">
    <property type="entry name" value="RNA_pol_sigma_r3/r4-like"/>
</dbReference>
<evidence type="ECO:0000256" key="6">
    <source>
        <dbReference type="SAM" id="MobiDB-lite"/>
    </source>
</evidence>
<dbReference type="Gene3D" id="1.10.10.10">
    <property type="entry name" value="Winged helix-like DNA-binding domain superfamily/Winged helix DNA-binding domain"/>
    <property type="match status" value="1"/>
</dbReference>
<dbReference type="InterPro" id="IPR036388">
    <property type="entry name" value="WH-like_DNA-bd_sf"/>
</dbReference>
<comment type="similarity">
    <text evidence="1">Belongs to the sigma-70 factor family. ECF subfamily.</text>
</comment>
<evidence type="ECO:0000313" key="10">
    <source>
        <dbReference type="Proteomes" id="UP001596091"/>
    </source>
</evidence>
<reference evidence="10" key="1">
    <citation type="journal article" date="2019" name="Int. J. Syst. Evol. Microbiol.">
        <title>The Global Catalogue of Microorganisms (GCM) 10K type strain sequencing project: providing services to taxonomists for standard genome sequencing and annotation.</title>
        <authorList>
            <consortium name="The Broad Institute Genomics Platform"/>
            <consortium name="The Broad Institute Genome Sequencing Center for Infectious Disease"/>
            <person name="Wu L."/>
            <person name="Ma J."/>
        </authorList>
    </citation>
    <scope>NUCLEOTIDE SEQUENCE [LARGE SCALE GENOMIC DNA]</scope>
    <source>
        <strain evidence="10">JCM 4087</strain>
    </source>
</reference>
<protein>
    <submittedName>
        <fullName evidence="9">RNA polymerase sigma factor</fullName>
    </submittedName>
</protein>
<evidence type="ECO:0000259" key="7">
    <source>
        <dbReference type="Pfam" id="PF04542"/>
    </source>
</evidence>
<gene>
    <name evidence="9" type="ORF">ACFPT7_03210</name>
</gene>
<accession>A0ABW1EAE2</accession>
<dbReference type="Gene3D" id="1.10.1740.10">
    <property type="match status" value="1"/>
</dbReference>
<feature type="region of interest" description="Disordered" evidence="6">
    <location>
        <begin position="1"/>
        <end position="74"/>
    </location>
</feature>
<name>A0ABW1EAE2_9BACT</name>